<reference evidence="2 3" key="1">
    <citation type="submission" date="2019-02" db="EMBL/GenBank/DDBJ databases">
        <title>Comparative genomic analysis of the Hafnia genus genomes.</title>
        <authorList>
            <person name="Zhiqiu Y."/>
            <person name="Chao Y."/>
            <person name="Yuhui D."/>
            <person name="Di H."/>
            <person name="Bin L."/>
        </authorList>
    </citation>
    <scope>NUCLEOTIDE SEQUENCE [LARGE SCALE GENOMIC DNA]</scope>
    <source>
        <strain evidence="2 3">PCM_1194</strain>
    </source>
</reference>
<dbReference type="EMBL" id="SITD01000061">
    <property type="protein sequence ID" value="TBM24583.1"/>
    <property type="molecule type" value="Genomic_DNA"/>
</dbReference>
<feature type="transmembrane region" description="Helical" evidence="1">
    <location>
        <begin position="80"/>
        <end position="99"/>
    </location>
</feature>
<evidence type="ECO:0000256" key="1">
    <source>
        <dbReference type="SAM" id="Phobius"/>
    </source>
</evidence>
<feature type="transmembrane region" description="Helical" evidence="1">
    <location>
        <begin position="44"/>
        <end position="74"/>
    </location>
</feature>
<dbReference type="AlphaFoldDB" id="A0A4Q9EIG3"/>
<evidence type="ECO:0000313" key="3">
    <source>
        <dbReference type="Proteomes" id="UP000293380"/>
    </source>
</evidence>
<dbReference type="Proteomes" id="UP000293380">
    <property type="component" value="Unassembled WGS sequence"/>
</dbReference>
<proteinExistence type="predicted"/>
<comment type="caution">
    <text evidence="2">The sequence shown here is derived from an EMBL/GenBank/DDBJ whole genome shotgun (WGS) entry which is preliminary data.</text>
</comment>
<feature type="transmembrane region" description="Helical" evidence="1">
    <location>
        <begin position="167"/>
        <end position="185"/>
    </location>
</feature>
<gene>
    <name evidence="2" type="ORF">EYY89_14135</name>
</gene>
<dbReference type="RefSeq" id="WP_130959948.1">
    <property type="nucleotide sequence ID" value="NZ_SITD01000061.1"/>
</dbReference>
<keyword evidence="1" id="KW-0812">Transmembrane</keyword>
<organism evidence="2 3">
    <name type="scientific">Hafnia paralvei</name>
    <dbReference type="NCBI Taxonomy" id="546367"/>
    <lineage>
        <taxon>Bacteria</taxon>
        <taxon>Pseudomonadati</taxon>
        <taxon>Pseudomonadota</taxon>
        <taxon>Gammaproteobacteria</taxon>
        <taxon>Enterobacterales</taxon>
        <taxon>Hafniaceae</taxon>
        <taxon>Hafnia</taxon>
    </lineage>
</organism>
<name>A0A4Q9EIG3_9GAMM</name>
<protein>
    <submittedName>
        <fullName evidence="2">SLATT domain-containing protein</fullName>
    </submittedName>
</protein>
<accession>A0A4Q9EIG3</accession>
<keyword evidence="1" id="KW-0472">Membrane</keyword>
<evidence type="ECO:0000313" key="2">
    <source>
        <dbReference type="EMBL" id="TBM24583.1"/>
    </source>
</evidence>
<sequence length="187" mass="20993">MINGKDDFTVPELICVLNSWLKRCKDARDGHYKRAETLFDRSQILGYMLIYSTVFVTVFSFFSSTSTLIAFWGITKQHVVVLMGCISAVISGVVTQARYGERAEIHRSSGARYANLARKIEVLQLKINAGLIEDGNIEIQSSEIVEEWNNLSEDSLLTPHNESRSKLMLHGGIALIFAFLFFSVAHS</sequence>
<keyword evidence="1" id="KW-1133">Transmembrane helix</keyword>
<dbReference type="NCBIfam" id="NF033632">
    <property type="entry name" value="SLATT_4"/>
    <property type="match status" value="1"/>
</dbReference>